<name>F0ZSR8_DICPU</name>
<dbReference type="RefSeq" id="XP_003290462.1">
    <property type="nucleotide sequence ID" value="XM_003290414.1"/>
</dbReference>
<dbReference type="Gene3D" id="3.40.50.300">
    <property type="entry name" value="P-loop containing nucleotide triphosphate hydrolases"/>
    <property type="match status" value="1"/>
</dbReference>
<dbReference type="SUPFAM" id="SSF52540">
    <property type="entry name" value="P-loop containing nucleoside triphosphate hydrolases"/>
    <property type="match status" value="1"/>
</dbReference>
<feature type="compositionally biased region" description="Basic and acidic residues" evidence="1">
    <location>
        <begin position="121"/>
        <end position="130"/>
    </location>
</feature>
<reference evidence="3" key="1">
    <citation type="journal article" date="2011" name="Genome Biol.">
        <title>Comparative genomics of the social amoebae Dictyostelium discoideum and Dictyostelium purpureum.</title>
        <authorList>
            <consortium name="US DOE Joint Genome Institute (JGI-PGF)"/>
            <person name="Sucgang R."/>
            <person name="Kuo A."/>
            <person name="Tian X."/>
            <person name="Salerno W."/>
            <person name="Parikh A."/>
            <person name="Feasley C.L."/>
            <person name="Dalin E."/>
            <person name="Tu H."/>
            <person name="Huang E."/>
            <person name="Barry K."/>
            <person name="Lindquist E."/>
            <person name="Shapiro H."/>
            <person name="Bruce D."/>
            <person name="Schmutz J."/>
            <person name="Salamov A."/>
            <person name="Fey P."/>
            <person name="Gaudet P."/>
            <person name="Anjard C."/>
            <person name="Babu M.M."/>
            <person name="Basu S."/>
            <person name="Bushmanova Y."/>
            <person name="van der Wel H."/>
            <person name="Katoh-Kurasawa M."/>
            <person name="Dinh C."/>
            <person name="Coutinho P.M."/>
            <person name="Saito T."/>
            <person name="Elias M."/>
            <person name="Schaap P."/>
            <person name="Kay R.R."/>
            <person name="Henrissat B."/>
            <person name="Eichinger L."/>
            <person name="Rivero F."/>
            <person name="Putnam N.H."/>
            <person name="West C.M."/>
            <person name="Loomis W.F."/>
            <person name="Chisholm R.L."/>
            <person name="Shaulsky G."/>
            <person name="Strassmann J.E."/>
            <person name="Queller D.C."/>
            <person name="Kuspa A."/>
            <person name="Grigoriev I.V."/>
        </authorList>
    </citation>
    <scope>NUCLEOTIDE SEQUENCE [LARGE SCALE GENOMIC DNA]</scope>
    <source>
        <strain evidence="3">QSDP1</strain>
    </source>
</reference>
<dbReference type="GO" id="GO:0005794">
    <property type="term" value="C:Golgi apparatus"/>
    <property type="evidence" value="ECO:0000318"/>
    <property type="project" value="GO_Central"/>
</dbReference>
<evidence type="ECO:0000256" key="1">
    <source>
        <dbReference type="SAM" id="MobiDB-lite"/>
    </source>
</evidence>
<dbReference type="InterPro" id="IPR027417">
    <property type="entry name" value="P-loop_NTPase"/>
</dbReference>
<dbReference type="GeneID" id="10504818"/>
<dbReference type="PANTHER" id="PTHR32301:SF6">
    <property type="entry name" value="GOLVESIN-RELATED"/>
    <property type="match status" value="1"/>
</dbReference>
<keyword evidence="3" id="KW-1185">Reference proteome</keyword>
<dbReference type="AlphaFoldDB" id="F0ZSR8"/>
<evidence type="ECO:0000313" key="2">
    <source>
        <dbReference type="EMBL" id="EGC32992.1"/>
    </source>
</evidence>
<feature type="compositionally biased region" description="Low complexity" evidence="1">
    <location>
        <begin position="98"/>
        <end position="120"/>
    </location>
</feature>
<dbReference type="STRING" id="5786.F0ZSR8"/>
<dbReference type="Proteomes" id="UP000001064">
    <property type="component" value="Unassembled WGS sequence"/>
</dbReference>
<gene>
    <name evidence="2" type="ORF">DICPUDRAFT_81190</name>
</gene>
<dbReference type="eggNOG" id="ENOG502RDZX">
    <property type="taxonomic scope" value="Eukaryota"/>
</dbReference>
<evidence type="ECO:0008006" key="4">
    <source>
        <dbReference type="Google" id="ProtNLM"/>
    </source>
</evidence>
<evidence type="ECO:0000313" key="3">
    <source>
        <dbReference type="Proteomes" id="UP000001064"/>
    </source>
</evidence>
<organism evidence="2 3">
    <name type="scientific">Dictyostelium purpureum</name>
    <name type="common">Slime mold</name>
    <dbReference type="NCBI Taxonomy" id="5786"/>
    <lineage>
        <taxon>Eukaryota</taxon>
        <taxon>Amoebozoa</taxon>
        <taxon>Evosea</taxon>
        <taxon>Eumycetozoa</taxon>
        <taxon>Dictyostelia</taxon>
        <taxon>Dictyosteliales</taxon>
        <taxon>Dictyosteliaceae</taxon>
        <taxon>Dictyostelium</taxon>
    </lineage>
</organism>
<dbReference type="OrthoDB" id="10019582at2759"/>
<dbReference type="InParanoid" id="F0ZSR8"/>
<protein>
    <recommendedName>
        <fullName evidence="4">Sulfotransferase domain-containing protein</fullName>
    </recommendedName>
</protein>
<dbReference type="PANTHER" id="PTHR32301">
    <property type="entry name" value="COUNTIN RECEPTOR CNR3-RELATED"/>
    <property type="match status" value="1"/>
</dbReference>
<dbReference type="VEuPathDB" id="AmoebaDB:DICPUDRAFT_81190"/>
<feature type="region of interest" description="Disordered" evidence="1">
    <location>
        <begin position="98"/>
        <end position="186"/>
    </location>
</feature>
<dbReference type="EMBL" id="GL871163">
    <property type="protein sequence ID" value="EGC32992.1"/>
    <property type="molecule type" value="Genomic_DNA"/>
</dbReference>
<proteinExistence type="predicted"/>
<sequence length="651" mass="75214">MNIKSLKKSLFIIFIIVFLILLISSNLNITFKDSNNDIKSFENINSNKENNIIIQDEINNDNNNIDNKNIVNSNNNVLKSSDKSTNKNTININNEFIFDNSNKNNNINNNNESNESNESIQSKKSEDFNRFGESNGNSKSSEDSEKSLNKNNSNDFRSKINSNNERGEDNESEESNENSNTLYKEQATRVYITKEEAERRKREKIERLNYNNNMTVIESAMLSKFSIEECRNEIKYLIKNDITQPTIASIKQMPGYPGPREPYYDYDEYLDTEWKEQPENNTLLLPKPHIFIHMPKTGGTSLLKVFRKNNKSFKFYHGTIHPTYPELQHITRKSTLFGHFRFGLHKYFNDIPKLSLPSDAEEPYFNPYSYLTMLRDPVERTISHYYFLKESISHPLHKETLNRTLLEWTAVSPTSNNEFCRRMVGIDRNVETPIDFEQLCIHRLKYTFKYIGIMERFDESIVLLSHKLGYTKLLFPNENVGKIRATHTKETLTKEERTLIERLNTADIKAYKIALEIFEKEIDLVGRDFFNNEVTQLKNIYIKENGPVETLYINDKRSKKNKLSNIKKEPVIYITGNGNDIVTNSKDSNNNNGGNLNTNNNNNNEVNNDGGNLNIVNSNSNSLSGNGGNINNNFSDSNNKNNNNDGGNLEN</sequence>
<dbReference type="OMA" id="SVETHYI"/>
<dbReference type="KEGG" id="dpp:DICPUDRAFT_81190"/>
<dbReference type="InterPro" id="IPR053259">
    <property type="entry name" value="Golvesin-related_Golgi"/>
</dbReference>
<feature type="region of interest" description="Disordered" evidence="1">
    <location>
        <begin position="583"/>
        <end position="651"/>
    </location>
</feature>
<accession>F0ZSR8</accession>